<dbReference type="PROSITE" id="PS50110">
    <property type="entry name" value="RESPONSE_REGULATORY"/>
    <property type="match status" value="2"/>
</dbReference>
<comment type="catalytic activity">
    <reaction evidence="1">
        <text>ATP + protein L-histidine = ADP + protein N-phospho-L-histidine.</text>
        <dbReference type="EC" id="2.7.13.3"/>
    </reaction>
</comment>
<dbReference type="Gene3D" id="3.40.50.2300">
    <property type="match status" value="2"/>
</dbReference>
<dbReference type="SUPFAM" id="SSF47384">
    <property type="entry name" value="Homodimeric domain of signal transducing histidine kinase"/>
    <property type="match status" value="1"/>
</dbReference>
<feature type="transmembrane region" description="Helical" evidence="6">
    <location>
        <begin position="6"/>
        <end position="28"/>
    </location>
</feature>
<proteinExistence type="predicted"/>
<dbReference type="Pfam" id="PF02518">
    <property type="entry name" value="HATPase_c"/>
    <property type="match status" value="1"/>
</dbReference>
<dbReference type="RefSeq" id="WP_406647868.1">
    <property type="nucleotide sequence ID" value="NZ_CP123584.1"/>
</dbReference>
<dbReference type="SMART" id="SM00388">
    <property type="entry name" value="HisKA"/>
    <property type="match status" value="1"/>
</dbReference>
<evidence type="ECO:0000259" key="7">
    <source>
        <dbReference type="PROSITE" id="PS50109"/>
    </source>
</evidence>
<evidence type="ECO:0000256" key="2">
    <source>
        <dbReference type="ARBA" id="ARBA00012438"/>
    </source>
</evidence>
<dbReference type="InterPro" id="IPR004358">
    <property type="entry name" value="Sig_transdc_His_kin-like_C"/>
</dbReference>
<dbReference type="Gene3D" id="1.10.287.130">
    <property type="match status" value="1"/>
</dbReference>
<dbReference type="InterPro" id="IPR036890">
    <property type="entry name" value="HATPase_C_sf"/>
</dbReference>
<evidence type="ECO:0000256" key="6">
    <source>
        <dbReference type="SAM" id="Phobius"/>
    </source>
</evidence>
<gene>
    <name evidence="9" type="ORF">QEZ52_03020</name>
</gene>
<dbReference type="InterPro" id="IPR001789">
    <property type="entry name" value="Sig_transdc_resp-reg_receiver"/>
</dbReference>
<keyword evidence="6" id="KW-0812">Transmembrane</keyword>
<dbReference type="CDD" id="cd17546">
    <property type="entry name" value="REC_hyHK_CKI1_RcsC-like"/>
    <property type="match status" value="2"/>
</dbReference>
<evidence type="ECO:0000259" key="8">
    <source>
        <dbReference type="PROSITE" id="PS50110"/>
    </source>
</evidence>
<reference evidence="9 10" key="1">
    <citation type="submission" date="2023-04" db="EMBL/GenBank/DDBJ databases">
        <title>Complete genome sequence of Alisedimentitalea scapharcae.</title>
        <authorList>
            <person name="Rong J.-C."/>
            <person name="Yi M.-L."/>
            <person name="Zhao Q."/>
        </authorList>
    </citation>
    <scope>NUCLEOTIDE SEQUENCE [LARGE SCALE GENOMIC DNA]</scope>
    <source>
        <strain evidence="9 10">KCTC 42119</strain>
    </source>
</reference>
<feature type="domain" description="Response regulatory" evidence="8">
    <location>
        <begin position="485"/>
        <end position="605"/>
    </location>
</feature>
<feature type="modified residue" description="4-aspartylphosphate" evidence="5">
    <location>
        <position position="538"/>
    </location>
</feature>
<sequence length="751" mass="82495">MKRASILVQIVGSLLIAAIGVAVAVGLIERRIETQRLEAQLTSQADLTVSLLSGLMLEAILVEDTPVLETAMQEAVTRNINLVSISLLNTSGKVVASAQSHIERTPESVAEFRRHIELEGMNFGTMIVEWSTRKGEEMIRQNVTQALLTTLVTVATLSLVFLSLTHVLAMRPLHLIHERMSHAIAGAIPPTKTLPWFASHEFQALNMSVGVLEDTFAERDEREHALMLARKTADSANRAKSDFLANMSHEIRTPMNGVIGMAELMLETDLNEDQQMYAETIFKSGSALLAIINDILNFSKIEAGKLKLEKAPFNLQTAIEDVVTLLSPKGAEKGVEITMRYDPTLPIAFLGDVGRIRQILTNIAGNAVKFTLEGYVFIDVSGEQAGEAYDIKINIVDTGIGIHKDMIRQIFGEFEQVESTATRTFEGTGLGLAISTRLTALMGGSISVKSEPNVGSEFTLTLPLIPCAIPVSPPCDTGVDLKGRRILIIDDLSLNRQILFERLSSWDMRPTLASSGNDALRLIDECSPEEPFEIIIQDYQMPGLDGLGLAKKLRQIEALKSAPLIILSSTDTTLDLVTKKELGIDEMVLKPIRSNHLMSVLKRSLLPPKGPKSDTAPLPPKDNLDLSNLSILVADDNRTNQIVVEKMLKSTLASVSFAENGRVAVDQFEKLSPNIILMDMSMPDMDGIEATRSIREIEKNLSLERCPIVALTANAMPADQKKCLQAGMDDFLSKPVRKTEILEKIAKWHRQ</sequence>
<dbReference type="SUPFAM" id="SSF52172">
    <property type="entry name" value="CheY-like"/>
    <property type="match status" value="2"/>
</dbReference>
<dbReference type="SMART" id="SM00448">
    <property type="entry name" value="REC"/>
    <property type="match status" value="2"/>
</dbReference>
<dbReference type="Gene3D" id="3.30.565.10">
    <property type="entry name" value="Histidine kinase-like ATPase, C-terminal domain"/>
    <property type="match status" value="1"/>
</dbReference>
<feature type="modified residue" description="4-aspartylphosphate" evidence="5">
    <location>
        <position position="679"/>
    </location>
</feature>
<feature type="domain" description="Histidine kinase" evidence="7">
    <location>
        <begin position="246"/>
        <end position="466"/>
    </location>
</feature>
<name>A0ABZ2XW46_9RHOB</name>
<dbReference type="Pfam" id="PF00072">
    <property type="entry name" value="Response_reg"/>
    <property type="match status" value="2"/>
</dbReference>
<dbReference type="SMART" id="SM00387">
    <property type="entry name" value="HATPase_c"/>
    <property type="match status" value="1"/>
</dbReference>
<dbReference type="InterPro" id="IPR003661">
    <property type="entry name" value="HisK_dim/P_dom"/>
</dbReference>
<dbReference type="CDD" id="cd00082">
    <property type="entry name" value="HisKA"/>
    <property type="match status" value="1"/>
</dbReference>
<dbReference type="InterPro" id="IPR003594">
    <property type="entry name" value="HATPase_dom"/>
</dbReference>
<dbReference type="PANTHER" id="PTHR45339:SF1">
    <property type="entry name" value="HYBRID SIGNAL TRANSDUCTION HISTIDINE KINASE J"/>
    <property type="match status" value="1"/>
</dbReference>
<feature type="domain" description="Response regulatory" evidence="8">
    <location>
        <begin position="630"/>
        <end position="749"/>
    </location>
</feature>
<dbReference type="SUPFAM" id="SSF55874">
    <property type="entry name" value="ATPase domain of HSP90 chaperone/DNA topoisomerase II/histidine kinase"/>
    <property type="match status" value="1"/>
</dbReference>
<feature type="transmembrane region" description="Helical" evidence="6">
    <location>
        <begin position="146"/>
        <end position="169"/>
    </location>
</feature>
<dbReference type="EMBL" id="CP123584">
    <property type="protein sequence ID" value="WZK89537.1"/>
    <property type="molecule type" value="Genomic_DNA"/>
</dbReference>
<evidence type="ECO:0000256" key="5">
    <source>
        <dbReference type="PROSITE-ProRule" id="PRU00169"/>
    </source>
</evidence>
<dbReference type="InterPro" id="IPR036097">
    <property type="entry name" value="HisK_dim/P_sf"/>
</dbReference>
<keyword evidence="6" id="KW-1133">Transmembrane helix</keyword>
<dbReference type="CDD" id="cd16922">
    <property type="entry name" value="HATPase_EvgS-ArcB-TorS-like"/>
    <property type="match status" value="1"/>
</dbReference>
<evidence type="ECO:0000313" key="9">
    <source>
        <dbReference type="EMBL" id="WZK89537.1"/>
    </source>
</evidence>
<dbReference type="EC" id="2.7.13.3" evidence="2"/>
<dbReference type="InterPro" id="IPR005467">
    <property type="entry name" value="His_kinase_dom"/>
</dbReference>
<dbReference type="Proteomes" id="UP001623232">
    <property type="component" value="Chromosome"/>
</dbReference>
<dbReference type="PANTHER" id="PTHR45339">
    <property type="entry name" value="HYBRID SIGNAL TRANSDUCTION HISTIDINE KINASE J"/>
    <property type="match status" value="1"/>
</dbReference>
<keyword evidence="3 5" id="KW-0597">Phosphoprotein</keyword>
<dbReference type="InterPro" id="IPR011006">
    <property type="entry name" value="CheY-like_superfamily"/>
</dbReference>
<keyword evidence="6" id="KW-0472">Membrane</keyword>
<keyword evidence="10" id="KW-1185">Reference proteome</keyword>
<dbReference type="Pfam" id="PF00512">
    <property type="entry name" value="HisKA"/>
    <property type="match status" value="1"/>
</dbReference>
<protein>
    <recommendedName>
        <fullName evidence="2">histidine kinase</fullName>
        <ecNumber evidence="2">2.7.13.3</ecNumber>
    </recommendedName>
</protein>
<keyword evidence="4" id="KW-0902">Two-component regulatory system</keyword>
<evidence type="ECO:0000256" key="4">
    <source>
        <dbReference type="ARBA" id="ARBA00023012"/>
    </source>
</evidence>
<dbReference type="PROSITE" id="PS50109">
    <property type="entry name" value="HIS_KIN"/>
    <property type="match status" value="1"/>
</dbReference>
<dbReference type="PRINTS" id="PR00344">
    <property type="entry name" value="BCTRLSENSOR"/>
</dbReference>
<evidence type="ECO:0000256" key="3">
    <source>
        <dbReference type="ARBA" id="ARBA00022553"/>
    </source>
</evidence>
<evidence type="ECO:0000313" key="10">
    <source>
        <dbReference type="Proteomes" id="UP001623232"/>
    </source>
</evidence>
<accession>A0ABZ2XW46</accession>
<organism evidence="9 10">
    <name type="scientific">Aliisedimentitalea scapharcae</name>
    <dbReference type="NCBI Taxonomy" id="1524259"/>
    <lineage>
        <taxon>Bacteria</taxon>
        <taxon>Pseudomonadati</taxon>
        <taxon>Pseudomonadota</taxon>
        <taxon>Alphaproteobacteria</taxon>
        <taxon>Rhodobacterales</taxon>
        <taxon>Roseobacteraceae</taxon>
        <taxon>Aliisedimentitalea</taxon>
    </lineage>
</organism>
<evidence type="ECO:0000256" key="1">
    <source>
        <dbReference type="ARBA" id="ARBA00000085"/>
    </source>
</evidence>